<evidence type="ECO:0000256" key="4">
    <source>
        <dbReference type="ARBA" id="ARBA00022989"/>
    </source>
</evidence>
<evidence type="ECO:0000313" key="7">
    <source>
        <dbReference type="EMBL" id="GAI89044.1"/>
    </source>
</evidence>
<dbReference type="InterPro" id="IPR001851">
    <property type="entry name" value="ABC_transp_permease"/>
</dbReference>
<evidence type="ECO:0000256" key="6">
    <source>
        <dbReference type="SAM" id="Phobius"/>
    </source>
</evidence>
<feature type="transmembrane region" description="Helical" evidence="6">
    <location>
        <begin position="32"/>
        <end position="51"/>
    </location>
</feature>
<evidence type="ECO:0000256" key="2">
    <source>
        <dbReference type="ARBA" id="ARBA00022475"/>
    </source>
</evidence>
<proteinExistence type="predicted"/>
<feature type="transmembrane region" description="Helical" evidence="6">
    <location>
        <begin position="57"/>
        <end position="77"/>
    </location>
</feature>
<dbReference type="InterPro" id="IPR043428">
    <property type="entry name" value="LivM-like"/>
</dbReference>
<dbReference type="AlphaFoldDB" id="X1U9Q6"/>
<feature type="transmembrane region" description="Helical" evidence="6">
    <location>
        <begin position="6"/>
        <end position="25"/>
    </location>
</feature>
<keyword evidence="2" id="KW-1003">Cell membrane</keyword>
<keyword evidence="4 6" id="KW-1133">Transmembrane helix</keyword>
<comment type="subcellular location">
    <subcellularLocation>
        <location evidence="1">Cell membrane</location>
        <topology evidence="1">Multi-pass membrane protein</topology>
    </subcellularLocation>
</comment>
<reference evidence="7" key="1">
    <citation type="journal article" date="2014" name="Front. Microbiol.">
        <title>High frequency of phylogenetically diverse reductive dehalogenase-homologous genes in deep subseafloor sedimentary metagenomes.</title>
        <authorList>
            <person name="Kawai M."/>
            <person name="Futagami T."/>
            <person name="Toyoda A."/>
            <person name="Takaki Y."/>
            <person name="Nishi S."/>
            <person name="Hori S."/>
            <person name="Arai W."/>
            <person name="Tsubouchi T."/>
            <person name="Morono Y."/>
            <person name="Uchiyama I."/>
            <person name="Ito T."/>
            <person name="Fujiyama A."/>
            <person name="Inagaki F."/>
            <person name="Takami H."/>
        </authorList>
    </citation>
    <scope>NUCLEOTIDE SEQUENCE</scope>
    <source>
        <strain evidence="7">Expedition CK06-06</strain>
    </source>
</reference>
<evidence type="ECO:0000256" key="3">
    <source>
        <dbReference type="ARBA" id="ARBA00022692"/>
    </source>
</evidence>
<sequence length="122" mass="12789">MEYFYHILVIVTIYGILAVSLNIVVGYTGILSIGHAAFYGIGAYTSALLTLHTSVPFLPALICGAALAAVAGALLGLPTLRIRGDYLLIATLGFCEIVRSILKNEVQLTRGPLGLSGIPSAE</sequence>
<evidence type="ECO:0008006" key="8">
    <source>
        <dbReference type="Google" id="ProtNLM"/>
    </source>
</evidence>
<accession>X1U9Q6</accession>
<keyword evidence="3 6" id="KW-0812">Transmembrane</keyword>
<dbReference type="PANTHER" id="PTHR30482">
    <property type="entry name" value="HIGH-AFFINITY BRANCHED-CHAIN AMINO ACID TRANSPORT SYSTEM PERMEASE"/>
    <property type="match status" value="1"/>
</dbReference>
<gene>
    <name evidence="7" type="ORF">S12H4_34134</name>
</gene>
<evidence type="ECO:0000256" key="5">
    <source>
        <dbReference type="ARBA" id="ARBA00023136"/>
    </source>
</evidence>
<protein>
    <recommendedName>
        <fullName evidence="8">Branched-chain amino acid ABC transporter permease</fullName>
    </recommendedName>
</protein>
<dbReference type="PANTHER" id="PTHR30482:SF10">
    <property type="entry name" value="HIGH-AFFINITY BRANCHED-CHAIN AMINO ACID TRANSPORT PROTEIN BRAE"/>
    <property type="match status" value="1"/>
</dbReference>
<keyword evidence="5 6" id="KW-0472">Membrane</keyword>
<evidence type="ECO:0000256" key="1">
    <source>
        <dbReference type="ARBA" id="ARBA00004651"/>
    </source>
</evidence>
<dbReference type="Pfam" id="PF02653">
    <property type="entry name" value="BPD_transp_2"/>
    <property type="match status" value="1"/>
</dbReference>
<feature type="non-terminal residue" evidence="7">
    <location>
        <position position="122"/>
    </location>
</feature>
<name>X1U9Q6_9ZZZZ</name>
<dbReference type="GO" id="GO:0015658">
    <property type="term" value="F:branched-chain amino acid transmembrane transporter activity"/>
    <property type="evidence" value="ECO:0007669"/>
    <property type="project" value="InterPro"/>
</dbReference>
<organism evidence="7">
    <name type="scientific">marine sediment metagenome</name>
    <dbReference type="NCBI Taxonomy" id="412755"/>
    <lineage>
        <taxon>unclassified sequences</taxon>
        <taxon>metagenomes</taxon>
        <taxon>ecological metagenomes</taxon>
    </lineage>
</organism>
<comment type="caution">
    <text evidence="7">The sequence shown here is derived from an EMBL/GenBank/DDBJ whole genome shotgun (WGS) entry which is preliminary data.</text>
</comment>
<dbReference type="GO" id="GO:0005886">
    <property type="term" value="C:plasma membrane"/>
    <property type="evidence" value="ECO:0007669"/>
    <property type="project" value="UniProtKB-SubCell"/>
</dbReference>
<dbReference type="CDD" id="cd06581">
    <property type="entry name" value="TM_PBP1_LivM_like"/>
    <property type="match status" value="1"/>
</dbReference>
<dbReference type="EMBL" id="BARW01020171">
    <property type="protein sequence ID" value="GAI89044.1"/>
    <property type="molecule type" value="Genomic_DNA"/>
</dbReference>